<dbReference type="Pfam" id="PF01715">
    <property type="entry name" value="IPPT"/>
    <property type="match status" value="1"/>
</dbReference>
<comment type="cofactor">
    <cofactor evidence="1">
        <name>Mg(2+)</name>
        <dbReference type="ChEBI" id="CHEBI:18420"/>
    </cofactor>
</comment>
<evidence type="ECO:0000256" key="7">
    <source>
        <dbReference type="ARBA" id="ARBA00022840"/>
    </source>
</evidence>
<evidence type="ECO:0000256" key="8">
    <source>
        <dbReference type="ARBA" id="ARBA00022842"/>
    </source>
</evidence>
<dbReference type="PANTHER" id="PTHR11088">
    <property type="entry name" value="TRNA DIMETHYLALLYLTRANSFERASE"/>
    <property type="match status" value="1"/>
</dbReference>
<dbReference type="GO" id="GO:0006400">
    <property type="term" value="P:tRNA modification"/>
    <property type="evidence" value="ECO:0007669"/>
    <property type="project" value="TreeGrafter"/>
</dbReference>
<organism evidence="10">
    <name type="scientific">marine sediment metagenome</name>
    <dbReference type="NCBI Taxonomy" id="412755"/>
    <lineage>
        <taxon>unclassified sequences</taxon>
        <taxon>metagenomes</taxon>
        <taxon>ecological metagenomes</taxon>
    </lineage>
</organism>
<dbReference type="EC" id="2.5.1.75" evidence="3"/>
<gene>
    <name evidence="10" type="ORF">S12H4_38898</name>
</gene>
<comment type="catalytic activity">
    <reaction evidence="9">
        <text>adenosine(37) in tRNA + dimethylallyl diphosphate = N(6)-dimethylallyladenosine(37) in tRNA + diphosphate</text>
        <dbReference type="Rhea" id="RHEA:26482"/>
        <dbReference type="Rhea" id="RHEA-COMP:10162"/>
        <dbReference type="Rhea" id="RHEA-COMP:10375"/>
        <dbReference type="ChEBI" id="CHEBI:33019"/>
        <dbReference type="ChEBI" id="CHEBI:57623"/>
        <dbReference type="ChEBI" id="CHEBI:74411"/>
        <dbReference type="ChEBI" id="CHEBI:74415"/>
        <dbReference type="EC" id="2.5.1.75"/>
    </reaction>
</comment>
<evidence type="ECO:0000256" key="9">
    <source>
        <dbReference type="ARBA" id="ARBA00049563"/>
    </source>
</evidence>
<dbReference type="InterPro" id="IPR039657">
    <property type="entry name" value="Dimethylallyltransferase"/>
</dbReference>
<evidence type="ECO:0000256" key="3">
    <source>
        <dbReference type="ARBA" id="ARBA00012665"/>
    </source>
</evidence>
<reference evidence="10" key="1">
    <citation type="journal article" date="2014" name="Front. Microbiol.">
        <title>High frequency of phylogenetically diverse reductive dehalogenase-homologous genes in deep subseafloor sedimentary metagenomes.</title>
        <authorList>
            <person name="Kawai M."/>
            <person name="Futagami T."/>
            <person name="Toyoda A."/>
            <person name="Takaki Y."/>
            <person name="Nishi S."/>
            <person name="Hori S."/>
            <person name="Arai W."/>
            <person name="Tsubouchi T."/>
            <person name="Morono Y."/>
            <person name="Uchiyama I."/>
            <person name="Ito T."/>
            <person name="Fujiyama A."/>
            <person name="Inagaki F."/>
            <person name="Takami H."/>
        </authorList>
    </citation>
    <scope>NUCLEOTIDE SEQUENCE</scope>
    <source>
        <strain evidence="10">Expedition CK06-06</strain>
    </source>
</reference>
<dbReference type="AlphaFoldDB" id="X1TWW5"/>
<name>X1TWW5_9ZZZZ</name>
<dbReference type="GO" id="GO:0005524">
    <property type="term" value="F:ATP binding"/>
    <property type="evidence" value="ECO:0007669"/>
    <property type="project" value="UniProtKB-KW"/>
</dbReference>
<keyword evidence="7" id="KW-0067">ATP-binding</keyword>
<dbReference type="Gene3D" id="1.10.20.140">
    <property type="match status" value="1"/>
</dbReference>
<evidence type="ECO:0000256" key="1">
    <source>
        <dbReference type="ARBA" id="ARBA00001946"/>
    </source>
</evidence>
<keyword evidence="4" id="KW-0808">Transferase</keyword>
<protein>
    <recommendedName>
        <fullName evidence="3">tRNA dimethylallyltransferase</fullName>
        <ecNumber evidence="3">2.5.1.75</ecNumber>
    </recommendedName>
</protein>
<dbReference type="NCBIfam" id="TIGR00174">
    <property type="entry name" value="miaA"/>
    <property type="match status" value="1"/>
</dbReference>
<comment type="caution">
    <text evidence="10">The sequence shown here is derived from an EMBL/GenBank/DDBJ whole genome shotgun (WGS) entry which is preliminary data.</text>
</comment>
<dbReference type="Gene3D" id="3.40.50.300">
    <property type="entry name" value="P-loop containing nucleotide triphosphate hydrolases"/>
    <property type="match status" value="1"/>
</dbReference>
<keyword evidence="6" id="KW-0547">Nucleotide-binding</keyword>
<evidence type="ECO:0000256" key="4">
    <source>
        <dbReference type="ARBA" id="ARBA00022679"/>
    </source>
</evidence>
<keyword evidence="8" id="KW-0460">Magnesium</keyword>
<dbReference type="SUPFAM" id="SSF52540">
    <property type="entry name" value="P-loop containing nucleoside triphosphate hydrolases"/>
    <property type="match status" value="1"/>
</dbReference>
<dbReference type="EMBL" id="BARW01023455">
    <property type="protein sequence ID" value="GAI95876.1"/>
    <property type="molecule type" value="Genomic_DNA"/>
</dbReference>
<evidence type="ECO:0000313" key="10">
    <source>
        <dbReference type="EMBL" id="GAI95876.1"/>
    </source>
</evidence>
<dbReference type="InterPro" id="IPR027417">
    <property type="entry name" value="P-loop_NTPase"/>
</dbReference>
<dbReference type="PANTHER" id="PTHR11088:SF60">
    <property type="entry name" value="TRNA DIMETHYLALLYLTRANSFERASE"/>
    <property type="match status" value="1"/>
</dbReference>
<dbReference type="GO" id="GO:0052381">
    <property type="term" value="F:tRNA dimethylallyltransferase activity"/>
    <property type="evidence" value="ECO:0007669"/>
    <property type="project" value="UniProtKB-EC"/>
</dbReference>
<dbReference type="InterPro" id="IPR018022">
    <property type="entry name" value="IPT"/>
</dbReference>
<accession>X1TWW5</accession>
<evidence type="ECO:0000256" key="2">
    <source>
        <dbReference type="ARBA" id="ARBA00005842"/>
    </source>
</evidence>
<keyword evidence="5" id="KW-0819">tRNA processing</keyword>
<evidence type="ECO:0000256" key="6">
    <source>
        <dbReference type="ARBA" id="ARBA00022741"/>
    </source>
</evidence>
<comment type="similarity">
    <text evidence="2">Belongs to the IPP transferase family.</text>
</comment>
<proteinExistence type="inferred from homology"/>
<evidence type="ECO:0000256" key="5">
    <source>
        <dbReference type="ARBA" id="ARBA00022694"/>
    </source>
</evidence>
<sequence length="264" mass="30226">ATAKTSPEELSLIPHHLINIVNPDEDFNLAQYQQLAYRAIKDIQQRNKLALLVGGSGQYVWSVLEGWGIPQVPPNLEFRHSLEEKVAKFGKDKLYQELMKVDPIAAQRIDRRNVRRVIRALEVHRGAKTPLSQLQYKKAPLFNALIIGLTTDRGELYRRIDLRVDEMIRQGLVGEVKMLVKMGYDLNLPAMSGIGYKQIGMFLKGELTLVAAIEQIKFETHRVARHQYTWFQLKDDRIKWFDIQDSIGSEITTSLAKFIAEASN</sequence>
<feature type="non-terminal residue" evidence="10">
    <location>
        <position position="1"/>
    </location>
</feature>